<accession>A0A1H9UCD3</accession>
<keyword evidence="1" id="KW-0282">Flagellum</keyword>
<organism evidence="1 2">
    <name type="scientific">Tranquillimonas rosea</name>
    <dbReference type="NCBI Taxonomy" id="641238"/>
    <lineage>
        <taxon>Bacteria</taxon>
        <taxon>Pseudomonadati</taxon>
        <taxon>Pseudomonadota</taxon>
        <taxon>Alphaproteobacteria</taxon>
        <taxon>Rhodobacterales</taxon>
        <taxon>Roseobacteraceae</taxon>
        <taxon>Tranquillimonas</taxon>
    </lineage>
</organism>
<dbReference type="Proteomes" id="UP000198885">
    <property type="component" value="Unassembled WGS sequence"/>
</dbReference>
<dbReference type="OrthoDB" id="7870971at2"/>
<dbReference type="STRING" id="641238.SAMN04490244_105184"/>
<proteinExistence type="predicted"/>
<keyword evidence="1" id="KW-0966">Cell projection</keyword>
<gene>
    <name evidence="1" type="ORF">SAMN04490244_105184</name>
</gene>
<keyword evidence="2" id="KW-1185">Reference proteome</keyword>
<dbReference type="EMBL" id="FOGU01000005">
    <property type="protein sequence ID" value="SES06992.1"/>
    <property type="molecule type" value="Genomic_DNA"/>
</dbReference>
<dbReference type="RefSeq" id="WP_092693077.1">
    <property type="nucleotide sequence ID" value="NZ_FOGU01000005.1"/>
</dbReference>
<protein>
    <submittedName>
        <fullName evidence="1">Flagellar assembly protein FliH</fullName>
    </submittedName>
</protein>
<reference evidence="1 2" key="1">
    <citation type="submission" date="2016-10" db="EMBL/GenBank/DDBJ databases">
        <authorList>
            <person name="de Groot N.N."/>
        </authorList>
    </citation>
    <scope>NUCLEOTIDE SEQUENCE [LARGE SCALE GENOMIC DNA]</scope>
    <source>
        <strain evidence="1 2">DSM 23042</strain>
    </source>
</reference>
<name>A0A1H9UCD3_9RHOB</name>
<keyword evidence="1" id="KW-0969">Cilium</keyword>
<sequence length="198" mass="21492">MSHPLRLENFDAAVHAEPDPTLSLEEAERQRLEAYDSGYALGWKDASDAAAQEQARLSSELAEALQALDFTFHEARAHVLLGVAPFLKRVCDTLLPEILRETLGARIQEELSQLAADAADAPVELLVPDSDLEALREVLPESSDRAIRLVAGPDLPQGTLYLQLGTQEREIDLTGLTTRLGDALTALETVSSEVTSHG</sequence>
<evidence type="ECO:0000313" key="1">
    <source>
        <dbReference type="EMBL" id="SES06992.1"/>
    </source>
</evidence>
<dbReference type="AlphaFoldDB" id="A0A1H9UCD3"/>
<evidence type="ECO:0000313" key="2">
    <source>
        <dbReference type="Proteomes" id="UP000198885"/>
    </source>
</evidence>